<dbReference type="PANTHER" id="PTHR13275:SF4">
    <property type="entry name" value="VACUOLAR PROTEIN SORTING-ASSOCIATED PROTEIN 72 HOMOLOG"/>
    <property type="match status" value="1"/>
</dbReference>
<evidence type="ECO:0000256" key="1">
    <source>
        <dbReference type="ARBA" id="ARBA00006832"/>
    </source>
</evidence>
<feature type="compositionally biased region" description="Low complexity" evidence="2">
    <location>
        <begin position="449"/>
        <end position="458"/>
    </location>
</feature>
<evidence type="ECO:0000259" key="3">
    <source>
        <dbReference type="SMART" id="SM00993"/>
    </source>
</evidence>
<reference evidence="4" key="2">
    <citation type="submission" date="2023-05" db="EMBL/GenBank/DDBJ databases">
        <authorList>
            <consortium name="Lawrence Berkeley National Laboratory"/>
            <person name="Steindorff A."/>
            <person name="Hensen N."/>
            <person name="Bonometti L."/>
            <person name="Westerberg I."/>
            <person name="Brannstrom I.O."/>
            <person name="Guillou S."/>
            <person name="Cros-Aarteil S."/>
            <person name="Calhoun S."/>
            <person name="Haridas S."/>
            <person name="Kuo A."/>
            <person name="Mondo S."/>
            <person name="Pangilinan J."/>
            <person name="Riley R."/>
            <person name="Labutti K."/>
            <person name="Andreopoulos B."/>
            <person name="Lipzen A."/>
            <person name="Chen C."/>
            <person name="Yanf M."/>
            <person name="Daum C."/>
            <person name="Ng V."/>
            <person name="Clum A."/>
            <person name="Ohm R."/>
            <person name="Martin F."/>
            <person name="Silar P."/>
            <person name="Natvig D."/>
            <person name="Lalanne C."/>
            <person name="Gautier V."/>
            <person name="Ament-Velasquez S.L."/>
            <person name="Kruys A."/>
            <person name="Hutchinson M.I."/>
            <person name="Powell A.J."/>
            <person name="Barry K."/>
            <person name="Miller A.N."/>
            <person name="Grigoriev I.V."/>
            <person name="Debuchy R."/>
            <person name="Gladieux P."/>
            <person name="Thoren M.H."/>
            <person name="Johannesson H."/>
        </authorList>
    </citation>
    <scope>NUCLEOTIDE SEQUENCE</scope>
    <source>
        <strain evidence="4">PSN293</strain>
    </source>
</reference>
<proteinExistence type="inferred from homology"/>
<evidence type="ECO:0000313" key="5">
    <source>
        <dbReference type="Proteomes" id="UP001301769"/>
    </source>
</evidence>
<dbReference type="GO" id="GO:0005634">
    <property type="term" value="C:nucleus"/>
    <property type="evidence" value="ECO:0007669"/>
    <property type="project" value="TreeGrafter"/>
</dbReference>
<accession>A0AAN6Y8C4</accession>
<feature type="compositionally biased region" description="Basic and acidic residues" evidence="2">
    <location>
        <begin position="190"/>
        <end position="214"/>
    </location>
</feature>
<feature type="compositionally biased region" description="Acidic residues" evidence="2">
    <location>
        <begin position="71"/>
        <end position="93"/>
    </location>
</feature>
<dbReference type="PANTHER" id="PTHR13275">
    <property type="entry name" value="YL-1 PROTEIN TRANSCRIPTION FACTOR-LIKE 1"/>
    <property type="match status" value="1"/>
</dbReference>
<feature type="region of interest" description="Disordered" evidence="2">
    <location>
        <begin position="1"/>
        <end position="214"/>
    </location>
</feature>
<dbReference type="InterPro" id="IPR046757">
    <property type="entry name" value="YL1_N"/>
</dbReference>
<comment type="similarity">
    <text evidence="1">Belongs to the VPS72/YL1 family.</text>
</comment>
<feature type="region of interest" description="Disordered" evidence="2">
    <location>
        <begin position="311"/>
        <end position="564"/>
    </location>
</feature>
<organism evidence="4 5">
    <name type="scientific">Rhypophila decipiens</name>
    <dbReference type="NCBI Taxonomy" id="261697"/>
    <lineage>
        <taxon>Eukaryota</taxon>
        <taxon>Fungi</taxon>
        <taxon>Dikarya</taxon>
        <taxon>Ascomycota</taxon>
        <taxon>Pezizomycotina</taxon>
        <taxon>Sordariomycetes</taxon>
        <taxon>Sordariomycetidae</taxon>
        <taxon>Sordariales</taxon>
        <taxon>Naviculisporaceae</taxon>
        <taxon>Rhypophila</taxon>
    </lineage>
</organism>
<dbReference type="EMBL" id="MU858137">
    <property type="protein sequence ID" value="KAK4211952.1"/>
    <property type="molecule type" value="Genomic_DNA"/>
</dbReference>
<name>A0AAN6Y8C4_9PEZI</name>
<feature type="region of interest" description="Disordered" evidence="2">
    <location>
        <begin position="662"/>
        <end position="701"/>
    </location>
</feature>
<keyword evidence="5" id="KW-1185">Reference proteome</keyword>
<feature type="compositionally biased region" description="Polar residues" evidence="2">
    <location>
        <begin position="529"/>
        <end position="542"/>
    </location>
</feature>
<evidence type="ECO:0000256" key="2">
    <source>
        <dbReference type="SAM" id="MobiDB-lite"/>
    </source>
</evidence>
<feature type="non-terminal residue" evidence="4">
    <location>
        <position position="701"/>
    </location>
</feature>
<feature type="compositionally biased region" description="Acidic residues" evidence="2">
    <location>
        <begin position="101"/>
        <end position="116"/>
    </location>
</feature>
<gene>
    <name evidence="4" type="ORF">QBC37DRAFT_243760</name>
</gene>
<dbReference type="AlphaFoldDB" id="A0AAN6Y8C4"/>
<feature type="domain" description="Vps72/YL1 C-terminal" evidence="3">
    <location>
        <begin position="604"/>
        <end position="633"/>
    </location>
</feature>
<sequence>MATEANESTGSRKADDVSDSSSASDSDGDTSGDEAAAQKIEWLATTRARRSTAGNRMKAMLANEEPAAVDSDLELLFAEDEDDAGFTDVENDASDVQMDSSSDDEDQQEGGDDLEGEKELERQAKEKRKRKANEAIPARFRKKVRIEQPAADSASVSSAAPQGQQHKPRPKKKSERLSWLPTAADMPTRASERRTTKMSKEQLHQKMVKDEIRRKKQIEAMERKAAKLEAMKKPPMTQADRLAEAASVEKRNAKSLNRWEVAEKQREEERLRKIAALNSRKLDGPVVTFWSGIQELAEGQLKHVGNLVSIEEKAPRKKRQSVAATLAAQQLETSKPPSPTTPANAGANAVDSPATGAPGVKSGAPETPIVDQAVPSQPLEQPQQAQPPPPPAPTTQEGPPAQPLASQEAPAEISTQKQSGAVPSQGLMAPPPGPSSMPWTDSKQPSPPVLAASVLAPPMLGVQPPVLSTGFATPSVNPNVLAAPNTIQTPSKSSLGVAEPVLNPLASQTNQATPVPVPVPAPRPAPPKLTTNTPSQPDQGRSISKAPDTPHQATPSEPPREGKVTRSAIILQNFDEDAIKDKQVQTQILFGRKMNRLAKPAQAALCVITNHPARYRDPKTGLPFYNSHAYKEIQRTLRGDYKFSALAGAYVGSTKYAARGVPERFLDPTKPRSTPVTKPSEPGQGEMDGEVKQQDFTEQPQ</sequence>
<dbReference type="InterPro" id="IPR013272">
    <property type="entry name" value="Vps72/YL1_C"/>
</dbReference>
<reference evidence="4" key="1">
    <citation type="journal article" date="2023" name="Mol. Phylogenet. Evol.">
        <title>Genome-scale phylogeny and comparative genomics of the fungal order Sordariales.</title>
        <authorList>
            <person name="Hensen N."/>
            <person name="Bonometti L."/>
            <person name="Westerberg I."/>
            <person name="Brannstrom I.O."/>
            <person name="Guillou S."/>
            <person name="Cros-Aarteil S."/>
            <person name="Calhoun S."/>
            <person name="Haridas S."/>
            <person name="Kuo A."/>
            <person name="Mondo S."/>
            <person name="Pangilinan J."/>
            <person name="Riley R."/>
            <person name="LaButti K."/>
            <person name="Andreopoulos B."/>
            <person name="Lipzen A."/>
            <person name="Chen C."/>
            <person name="Yan M."/>
            <person name="Daum C."/>
            <person name="Ng V."/>
            <person name="Clum A."/>
            <person name="Steindorff A."/>
            <person name="Ohm R.A."/>
            <person name="Martin F."/>
            <person name="Silar P."/>
            <person name="Natvig D.O."/>
            <person name="Lalanne C."/>
            <person name="Gautier V."/>
            <person name="Ament-Velasquez S.L."/>
            <person name="Kruys A."/>
            <person name="Hutchinson M.I."/>
            <person name="Powell A.J."/>
            <person name="Barry K."/>
            <person name="Miller A.N."/>
            <person name="Grigoriev I.V."/>
            <person name="Debuchy R."/>
            <person name="Gladieux P."/>
            <person name="Hiltunen Thoren M."/>
            <person name="Johannesson H."/>
        </authorList>
    </citation>
    <scope>NUCLEOTIDE SEQUENCE</scope>
    <source>
        <strain evidence="4">PSN293</strain>
    </source>
</reference>
<evidence type="ECO:0000313" key="4">
    <source>
        <dbReference type="EMBL" id="KAK4211952.1"/>
    </source>
</evidence>
<feature type="compositionally biased region" description="Polar residues" evidence="2">
    <location>
        <begin position="413"/>
        <end position="422"/>
    </location>
</feature>
<feature type="compositionally biased region" description="Pro residues" evidence="2">
    <location>
        <begin position="515"/>
        <end position="527"/>
    </location>
</feature>
<dbReference type="Proteomes" id="UP001301769">
    <property type="component" value="Unassembled WGS sequence"/>
</dbReference>
<feature type="compositionally biased region" description="Low complexity" evidence="2">
    <location>
        <begin position="375"/>
        <end position="384"/>
    </location>
</feature>
<comment type="caution">
    <text evidence="4">The sequence shown here is derived from an EMBL/GenBank/DDBJ whole genome shotgun (WGS) entry which is preliminary data.</text>
</comment>
<feature type="compositionally biased region" description="Low complexity" evidence="2">
    <location>
        <begin position="150"/>
        <end position="160"/>
    </location>
</feature>
<dbReference type="Pfam" id="PF08265">
    <property type="entry name" value="YL1_C"/>
    <property type="match status" value="1"/>
</dbReference>
<feature type="compositionally biased region" description="Polar residues" evidence="2">
    <location>
        <begin position="485"/>
        <end position="494"/>
    </location>
</feature>
<dbReference type="Pfam" id="PF05764">
    <property type="entry name" value="YL1"/>
    <property type="match status" value="1"/>
</dbReference>
<protein>
    <submittedName>
        <fullName evidence="4">YL1 nuclear protein-domain-containing protein</fullName>
    </submittedName>
</protein>
<dbReference type="SMART" id="SM00993">
    <property type="entry name" value="YL1_C"/>
    <property type="match status" value="1"/>
</dbReference>